<reference evidence="1 2" key="1">
    <citation type="submission" date="2020-02" db="EMBL/GenBank/DDBJ databases">
        <title>Characterization of phylogenetic diversity of novel bifidobacterial species isolated in Czech ZOOs.</title>
        <authorList>
            <person name="Lugli G.A."/>
            <person name="Vera N.B."/>
            <person name="Ventura M."/>
        </authorList>
    </citation>
    <scope>NUCLEOTIDE SEQUENCE [LARGE SCALE GENOMIC DNA]</scope>
    <source>
        <strain evidence="1 2">DSM 109963</strain>
    </source>
</reference>
<organism evidence="1 2">
    <name type="scientific">Bifidobacterium panos</name>
    <dbReference type="NCBI Taxonomy" id="2675321"/>
    <lineage>
        <taxon>Bacteria</taxon>
        <taxon>Bacillati</taxon>
        <taxon>Actinomycetota</taxon>
        <taxon>Actinomycetes</taxon>
        <taxon>Bifidobacteriales</taxon>
        <taxon>Bifidobacteriaceae</taxon>
        <taxon>Bifidobacterium</taxon>
    </lineage>
</organism>
<evidence type="ECO:0000313" key="2">
    <source>
        <dbReference type="Proteomes" id="UP000553756"/>
    </source>
</evidence>
<dbReference type="InterPro" id="IPR035093">
    <property type="entry name" value="RelE/ParE_toxin_dom_sf"/>
</dbReference>
<dbReference type="Pfam" id="PF15738">
    <property type="entry name" value="YafQ_toxin"/>
    <property type="match status" value="1"/>
</dbReference>
<keyword evidence="2" id="KW-1185">Reference proteome</keyword>
<evidence type="ECO:0000313" key="1">
    <source>
        <dbReference type="EMBL" id="NMN02691.1"/>
    </source>
</evidence>
<name>A0ABX1SXW9_9BIFI</name>
<protein>
    <submittedName>
        <fullName evidence="1">RelE/StbE family addiction module toxin</fullName>
    </submittedName>
</protein>
<accession>A0ABX1SXW9</accession>
<dbReference type="SUPFAM" id="SSF143011">
    <property type="entry name" value="RelE-like"/>
    <property type="match status" value="1"/>
</dbReference>
<dbReference type="EMBL" id="JAAIIJ010000026">
    <property type="protein sequence ID" value="NMN02691.1"/>
    <property type="molecule type" value="Genomic_DNA"/>
</dbReference>
<dbReference type="InterPro" id="IPR004386">
    <property type="entry name" value="Toxin_YafQ-like"/>
</dbReference>
<gene>
    <name evidence="1" type="ORF">G1C94_1313</name>
</gene>
<sequence length="104" mass="12064">MAVGFSSEAKRDLKRLARWRPSYAAELIDLLHDELAAHGRVPDGYAPHVLDNPREPYSGCMEFHFMDDVLVLYYPPKPQDFVRVLHVCTHEELREGKCGNEWPR</sequence>
<dbReference type="Proteomes" id="UP000553756">
    <property type="component" value="Unassembled WGS sequence"/>
</dbReference>
<proteinExistence type="predicted"/>
<dbReference type="Gene3D" id="3.30.2310.20">
    <property type="entry name" value="RelE-like"/>
    <property type="match status" value="1"/>
</dbReference>
<comment type="caution">
    <text evidence="1">The sequence shown here is derived from an EMBL/GenBank/DDBJ whole genome shotgun (WGS) entry which is preliminary data.</text>
</comment>